<name>A0A6J6NVZ9_9ZZZZ</name>
<accession>A0A6J6NVZ9</accession>
<dbReference type="EMBL" id="CAEZXB010000051">
    <property type="protein sequence ID" value="CAB4688463.1"/>
    <property type="molecule type" value="Genomic_DNA"/>
</dbReference>
<proteinExistence type="predicted"/>
<dbReference type="EMBL" id="CAFBRC010000069">
    <property type="protein sequence ID" value="CAB5076607.1"/>
    <property type="molecule type" value="Genomic_DNA"/>
</dbReference>
<sequence>MRRVWVASAFSLGVLALAGGGLATSWAVNYSQASTAMQEASDAMTRHQAFDTVAADLRTALPNARLVRCTDGQLDEIHLIAPTPWPHLTGADYRFKAVAIRTNWTESRDSHR</sequence>
<protein>
    <submittedName>
        <fullName evidence="1">Unannotated protein</fullName>
    </submittedName>
</protein>
<gene>
    <name evidence="1" type="ORF">UFOPK2342_01623</name>
    <name evidence="2" type="ORF">UFOPK2423_01583</name>
    <name evidence="3" type="ORF">UFOPK3266_00663</name>
    <name evidence="4" type="ORF">UFOPK4367_01042</name>
</gene>
<dbReference type="EMBL" id="CAFBAA010000012">
    <property type="protein sequence ID" value="CAB4842552.1"/>
    <property type="molecule type" value="Genomic_DNA"/>
</dbReference>
<evidence type="ECO:0000313" key="2">
    <source>
        <dbReference type="EMBL" id="CAB4708416.1"/>
    </source>
</evidence>
<evidence type="ECO:0000313" key="4">
    <source>
        <dbReference type="EMBL" id="CAB5076607.1"/>
    </source>
</evidence>
<organism evidence="1">
    <name type="scientific">freshwater metagenome</name>
    <dbReference type="NCBI Taxonomy" id="449393"/>
    <lineage>
        <taxon>unclassified sequences</taxon>
        <taxon>metagenomes</taxon>
        <taxon>ecological metagenomes</taxon>
    </lineage>
</organism>
<reference evidence="1" key="1">
    <citation type="submission" date="2020-05" db="EMBL/GenBank/DDBJ databases">
        <authorList>
            <person name="Chiriac C."/>
            <person name="Salcher M."/>
            <person name="Ghai R."/>
            <person name="Kavagutti S V."/>
        </authorList>
    </citation>
    <scope>NUCLEOTIDE SEQUENCE</scope>
</reference>
<dbReference type="AlphaFoldDB" id="A0A6J6NVZ9"/>
<evidence type="ECO:0000313" key="3">
    <source>
        <dbReference type="EMBL" id="CAB4842552.1"/>
    </source>
</evidence>
<dbReference type="EMBL" id="CAEZXN010000059">
    <property type="protein sequence ID" value="CAB4708416.1"/>
    <property type="molecule type" value="Genomic_DNA"/>
</dbReference>
<evidence type="ECO:0000313" key="1">
    <source>
        <dbReference type="EMBL" id="CAB4688463.1"/>
    </source>
</evidence>